<keyword evidence="3" id="KW-0804">Transcription</keyword>
<keyword evidence="1" id="KW-0805">Transcription regulation</keyword>
<dbReference type="GO" id="GO:0003677">
    <property type="term" value="F:DNA binding"/>
    <property type="evidence" value="ECO:0007669"/>
    <property type="project" value="UniProtKB-KW"/>
</dbReference>
<evidence type="ECO:0000256" key="2">
    <source>
        <dbReference type="ARBA" id="ARBA00023125"/>
    </source>
</evidence>
<dbReference type="GO" id="GO:0003700">
    <property type="term" value="F:DNA-binding transcription factor activity"/>
    <property type="evidence" value="ECO:0007669"/>
    <property type="project" value="InterPro"/>
</dbReference>
<dbReference type="InterPro" id="IPR011711">
    <property type="entry name" value="GntR_C"/>
</dbReference>
<name>A0A7X5TTP1_9MICO</name>
<dbReference type="CDD" id="cd07377">
    <property type="entry name" value="WHTH_GntR"/>
    <property type="match status" value="1"/>
</dbReference>
<protein>
    <submittedName>
        <fullName evidence="5">DNA-binding GntR family transcriptional regulator</fullName>
    </submittedName>
</protein>
<keyword evidence="2 5" id="KW-0238">DNA-binding</keyword>
<dbReference type="PANTHER" id="PTHR43537:SF45">
    <property type="entry name" value="GNTR FAMILY REGULATORY PROTEIN"/>
    <property type="match status" value="1"/>
</dbReference>
<dbReference type="SMART" id="SM00895">
    <property type="entry name" value="FCD"/>
    <property type="match status" value="1"/>
</dbReference>
<dbReference type="InterPro" id="IPR036388">
    <property type="entry name" value="WH-like_DNA-bd_sf"/>
</dbReference>
<evidence type="ECO:0000256" key="3">
    <source>
        <dbReference type="ARBA" id="ARBA00023163"/>
    </source>
</evidence>
<dbReference type="EMBL" id="JAAMOX010000001">
    <property type="protein sequence ID" value="NIH53724.1"/>
    <property type="molecule type" value="Genomic_DNA"/>
</dbReference>
<evidence type="ECO:0000256" key="1">
    <source>
        <dbReference type="ARBA" id="ARBA00023015"/>
    </source>
</evidence>
<dbReference type="InterPro" id="IPR008920">
    <property type="entry name" value="TF_FadR/GntR_C"/>
</dbReference>
<feature type="domain" description="HTH gntR-type" evidence="4">
    <location>
        <begin position="15"/>
        <end position="82"/>
    </location>
</feature>
<evidence type="ECO:0000313" key="6">
    <source>
        <dbReference type="Proteomes" id="UP000541033"/>
    </source>
</evidence>
<dbReference type="Pfam" id="PF07729">
    <property type="entry name" value="FCD"/>
    <property type="match status" value="1"/>
</dbReference>
<evidence type="ECO:0000259" key="4">
    <source>
        <dbReference type="PROSITE" id="PS50949"/>
    </source>
</evidence>
<proteinExistence type="predicted"/>
<dbReference type="PANTHER" id="PTHR43537">
    <property type="entry name" value="TRANSCRIPTIONAL REGULATOR, GNTR FAMILY"/>
    <property type="match status" value="1"/>
</dbReference>
<reference evidence="5 6" key="1">
    <citation type="submission" date="2020-02" db="EMBL/GenBank/DDBJ databases">
        <title>Sequencing the genomes of 1000 actinobacteria strains.</title>
        <authorList>
            <person name="Klenk H.-P."/>
        </authorList>
    </citation>
    <scope>NUCLEOTIDE SEQUENCE [LARGE SCALE GENOMIC DNA]</scope>
    <source>
        <strain evidence="5 6">DSM 27960</strain>
    </source>
</reference>
<dbReference type="Proteomes" id="UP000541033">
    <property type="component" value="Unassembled WGS sequence"/>
</dbReference>
<organism evidence="5 6">
    <name type="scientific">Lysinibacter cavernae</name>
    <dbReference type="NCBI Taxonomy" id="1640652"/>
    <lineage>
        <taxon>Bacteria</taxon>
        <taxon>Bacillati</taxon>
        <taxon>Actinomycetota</taxon>
        <taxon>Actinomycetes</taxon>
        <taxon>Micrococcales</taxon>
        <taxon>Microbacteriaceae</taxon>
        <taxon>Lysinibacter</taxon>
    </lineage>
</organism>
<keyword evidence="6" id="KW-1185">Reference proteome</keyword>
<dbReference type="Pfam" id="PF00392">
    <property type="entry name" value="GntR"/>
    <property type="match status" value="1"/>
</dbReference>
<accession>A0A7X5TTP1</accession>
<dbReference type="InterPro" id="IPR036390">
    <property type="entry name" value="WH_DNA-bd_sf"/>
</dbReference>
<gene>
    <name evidence="5" type="ORF">FHX76_001592</name>
</gene>
<comment type="caution">
    <text evidence="5">The sequence shown here is derived from an EMBL/GenBank/DDBJ whole genome shotgun (WGS) entry which is preliminary data.</text>
</comment>
<dbReference type="InterPro" id="IPR000524">
    <property type="entry name" value="Tscrpt_reg_HTH_GntR"/>
</dbReference>
<dbReference type="Gene3D" id="1.20.120.530">
    <property type="entry name" value="GntR ligand-binding domain-like"/>
    <property type="match status" value="1"/>
</dbReference>
<dbReference type="SMART" id="SM00345">
    <property type="entry name" value="HTH_GNTR"/>
    <property type="match status" value="1"/>
</dbReference>
<dbReference type="PROSITE" id="PS50949">
    <property type="entry name" value="HTH_GNTR"/>
    <property type="match status" value="1"/>
</dbReference>
<dbReference type="AlphaFoldDB" id="A0A7X5TTP1"/>
<dbReference type="SUPFAM" id="SSF46785">
    <property type="entry name" value="Winged helix' DNA-binding domain"/>
    <property type="match status" value="1"/>
</dbReference>
<dbReference type="RefSeq" id="WP_167149570.1">
    <property type="nucleotide sequence ID" value="NZ_JAAMOX010000001.1"/>
</dbReference>
<evidence type="ECO:0000313" key="5">
    <source>
        <dbReference type="EMBL" id="NIH53724.1"/>
    </source>
</evidence>
<sequence>MTTSRRALQPLTKAPSLHSQILAQLQAGLQTGELQPGSVYSAPALAERFGVSATPVREALRELVRDGAVEILPNSGYRVVELSQERLDNVVELRVLIEVPVMGAIAAACDATLAPQVEALRPLAQALNLAATEGDVIAYMDLDTRYHCDFLALHGNPEVVDTVRKLRQRSRLFGLLRDAQAGVLIDATTEHEDMVDLALAGDQPGMERLVREHILKAKRQRLRD</sequence>
<dbReference type="SUPFAM" id="SSF48008">
    <property type="entry name" value="GntR ligand-binding domain-like"/>
    <property type="match status" value="1"/>
</dbReference>
<dbReference type="Gene3D" id="1.10.10.10">
    <property type="entry name" value="Winged helix-like DNA-binding domain superfamily/Winged helix DNA-binding domain"/>
    <property type="match status" value="1"/>
</dbReference>